<protein>
    <submittedName>
        <fullName evidence="1">Uncharacterized protein</fullName>
    </submittedName>
</protein>
<dbReference type="AlphaFoldDB" id="A0A1H0H0D1"/>
<comment type="caution">
    <text evidence="1">The sequence shown here is derived from an EMBL/GenBank/DDBJ whole genome shotgun (WGS) entry which is preliminary data.</text>
</comment>
<organism evidence="1 2">
    <name type="scientific">Prevotella communis</name>
    <dbReference type="NCBI Taxonomy" id="2913614"/>
    <lineage>
        <taxon>Bacteria</taxon>
        <taxon>Pseudomonadati</taxon>
        <taxon>Bacteroidota</taxon>
        <taxon>Bacteroidia</taxon>
        <taxon>Bacteroidales</taxon>
        <taxon>Prevotellaceae</taxon>
        <taxon>Prevotella</taxon>
    </lineage>
</organism>
<reference evidence="2" key="1">
    <citation type="submission" date="2016-10" db="EMBL/GenBank/DDBJ databases">
        <authorList>
            <person name="de Groot N.N."/>
        </authorList>
    </citation>
    <scope>NUCLEOTIDE SEQUENCE [LARGE SCALE GENOMIC DNA]</scope>
    <source>
        <strain evidence="2">BP1-145</strain>
    </source>
</reference>
<evidence type="ECO:0000313" key="2">
    <source>
        <dbReference type="Proteomes" id="UP000199134"/>
    </source>
</evidence>
<accession>A0A1H0H0D1</accession>
<dbReference type="RefSeq" id="WP_091853559.1">
    <property type="nucleotide sequence ID" value="NZ_FNIW01000010.1"/>
</dbReference>
<proteinExistence type="predicted"/>
<gene>
    <name evidence="1" type="ORF">SAMN04487900_11060</name>
</gene>
<name>A0A1H0H0D1_9BACT</name>
<evidence type="ECO:0000313" key="1">
    <source>
        <dbReference type="EMBL" id="SDO12589.1"/>
    </source>
</evidence>
<dbReference type="EMBL" id="FNIW01000010">
    <property type="protein sequence ID" value="SDO12589.1"/>
    <property type="molecule type" value="Genomic_DNA"/>
</dbReference>
<dbReference type="Proteomes" id="UP000199134">
    <property type="component" value="Unassembled WGS sequence"/>
</dbReference>
<sequence length="71" mass="8398">MKSYKVMKEIQHLGIRTEKCVLKTFSTIEAAMEYLAYLHRRASQKQFCVLTNGKKQFRCGDDYRMLVFSVK</sequence>